<keyword evidence="2" id="KW-0812">Transmembrane</keyword>
<dbReference type="AlphaFoldDB" id="A0AAJ6QUN9"/>
<organism evidence="3 4">
    <name type="scientific">Galendromus occidentalis</name>
    <name type="common">western predatory mite</name>
    <dbReference type="NCBI Taxonomy" id="34638"/>
    <lineage>
        <taxon>Eukaryota</taxon>
        <taxon>Metazoa</taxon>
        <taxon>Ecdysozoa</taxon>
        <taxon>Arthropoda</taxon>
        <taxon>Chelicerata</taxon>
        <taxon>Arachnida</taxon>
        <taxon>Acari</taxon>
        <taxon>Parasitiformes</taxon>
        <taxon>Mesostigmata</taxon>
        <taxon>Gamasina</taxon>
        <taxon>Phytoseioidea</taxon>
        <taxon>Phytoseiidae</taxon>
        <taxon>Typhlodrominae</taxon>
        <taxon>Galendromus</taxon>
    </lineage>
</organism>
<proteinExistence type="predicted"/>
<sequence>MNWYWVAAAGMLLSLSVGVTAVVLQRFYFRYAVIDIMAIIGFMIFTSTLVSLILTRLGFAFKRLLARSQWADMLGIITFRNSALMSQRPSGCFPCQPSPTQPAFCPDNSGDMLTIFEDYSQYPPQPRRLFDTHRLSPTTSPEGGLIPDVVPRVCLPDSEEALLYVVRSNGTFVHLDHIVTPNNCCSRGVQDDLPPPYHTVLATTFDQEEPPPPYGEEMIPTEIVVPDHKRKRQDPKRTQLTDNSTLATNSEKPPEEVASEDDGDDQQSQQILGFIIRLRPAMEMRHSRLDQAGRNIEQDQPHGGLILAVRNKLAP</sequence>
<dbReference type="GeneID" id="100902597"/>
<keyword evidence="3" id="KW-1185">Reference proteome</keyword>
<evidence type="ECO:0000256" key="2">
    <source>
        <dbReference type="SAM" id="Phobius"/>
    </source>
</evidence>
<name>A0AAJ6QUN9_9ACAR</name>
<reference evidence="4" key="1">
    <citation type="submission" date="2025-08" db="UniProtKB">
        <authorList>
            <consortium name="RefSeq"/>
        </authorList>
    </citation>
    <scope>IDENTIFICATION</scope>
</reference>
<dbReference type="KEGG" id="goe:100902597"/>
<feature type="region of interest" description="Disordered" evidence="1">
    <location>
        <begin position="205"/>
        <end position="267"/>
    </location>
</feature>
<feature type="transmembrane region" description="Helical" evidence="2">
    <location>
        <begin position="31"/>
        <end position="54"/>
    </location>
</feature>
<evidence type="ECO:0000313" key="3">
    <source>
        <dbReference type="Proteomes" id="UP000694867"/>
    </source>
</evidence>
<evidence type="ECO:0000313" key="4">
    <source>
        <dbReference type="RefSeq" id="XP_003744366.1"/>
    </source>
</evidence>
<protein>
    <submittedName>
        <fullName evidence="4">Uncharacterized protein LOC100902597</fullName>
    </submittedName>
</protein>
<evidence type="ECO:0000256" key="1">
    <source>
        <dbReference type="SAM" id="MobiDB-lite"/>
    </source>
</evidence>
<keyword evidence="2" id="KW-1133">Transmembrane helix</keyword>
<feature type="compositionally biased region" description="Polar residues" evidence="1">
    <location>
        <begin position="238"/>
        <end position="251"/>
    </location>
</feature>
<dbReference type="RefSeq" id="XP_003744366.1">
    <property type="nucleotide sequence ID" value="XM_003744318.1"/>
</dbReference>
<gene>
    <name evidence="4" type="primary">LOC100902597</name>
</gene>
<dbReference type="Proteomes" id="UP000694867">
    <property type="component" value="Unplaced"/>
</dbReference>
<keyword evidence="2" id="KW-0472">Membrane</keyword>
<accession>A0AAJ6QUN9</accession>